<evidence type="ECO:0000313" key="2">
    <source>
        <dbReference type="EMBL" id="KAJ8403147.1"/>
    </source>
</evidence>
<name>A0AAD7SJB7_9TELE</name>
<dbReference type="EMBL" id="JAINUG010000060">
    <property type="protein sequence ID" value="KAJ8403147.1"/>
    <property type="molecule type" value="Genomic_DNA"/>
</dbReference>
<gene>
    <name evidence="2" type="ORF">AAFF_G00360630</name>
</gene>
<protein>
    <submittedName>
        <fullName evidence="2">Uncharacterized protein</fullName>
    </submittedName>
</protein>
<sequence>MSGLLYEPKRYDERGRYVRAPQCLWEELNDAARIKDAARRGAVRLRFVRYRPRTVPLHVMPLTARNGSVWKRFGNQRPEPQRMSRSYPGHSCGPSELPPNAVPLRSDSAEAYDLRA</sequence>
<keyword evidence="3" id="KW-1185">Reference proteome</keyword>
<reference evidence="2" key="1">
    <citation type="journal article" date="2023" name="Science">
        <title>Genome structures resolve the early diversification of teleost fishes.</title>
        <authorList>
            <person name="Parey E."/>
            <person name="Louis A."/>
            <person name="Montfort J."/>
            <person name="Bouchez O."/>
            <person name="Roques C."/>
            <person name="Iampietro C."/>
            <person name="Lluch J."/>
            <person name="Castinel A."/>
            <person name="Donnadieu C."/>
            <person name="Desvignes T."/>
            <person name="Floi Bucao C."/>
            <person name="Jouanno E."/>
            <person name="Wen M."/>
            <person name="Mejri S."/>
            <person name="Dirks R."/>
            <person name="Jansen H."/>
            <person name="Henkel C."/>
            <person name="Chen W.J."/>
            <person name="Zahm M."/>
            <person name="Cabau C."/>
            <person name="Klopp C."/>
            <person name="Thompson A.W."/>
            <person name="Robinson-Rechavi M."/>
            <person name="Braasch I."/>
            <person name="Lecointre G."/>
            <person name="Bobe J."/>
            <person name="Postlethwait J.H."/>
            <person name="Berthelot C."/>
            <person name="Roest Crollius H."/>
            <person name="Guiguen Y."/>
        </authorList>
    </citation>
    <scope>NUCLEOTIDE SEQUENCE</scope>
    <source>
        <strain evidence="2">NC1722</strain>
    </source>
</reference>
<proteinExistence type="predicted"/>
<comment type="caution">
    <text evidence="2">The sequence shown here is derived from an EMBL/GenBank/DDBJ whole genome shotgun (WGS) entry which is preliminary data.</text>
</comment>
<dbReference type="AlphaFoldDB" id="A0AAD7SJB7"/>
<evidence type="ECO:0000313" key="3">
    <source>
        <dbReference type="Proteomes" id="UP001221898"/>
    </source>
</evidence>
<evidence type="ECO:0000256" key="1">
    <source>
        <dbReference type="SAM" id="MobiDB-lite"/>
    </source>
</evidence>
<organism evidence="2 3">
    <name type="scientific">Aldrovandia affinis</name>
    <dbReference type="NCBI Taxonomy" id="143900"/>
    <lineage>
        <taxon>Eukaryota</taxon>
        <taxon>Metazoa</taxon>
        <taxon>Chordata</taxon>
        <taxon>Craniata</taxon>
        <taxon>Vertebrata</taxon>
        <taxon>Euteleostomi</taxon>
        <taxon>Actinopterygii</taxon>
        <taxon>Neopterygii</taxon>
        <taxon>Teleostei</taxon>
        <taxon>Notacanthiformes</taxon>
        <taxon>Halosauridae</taxon>
        <taxon>Aldrovandia</taxon>
    </lineage>
</organism>
<accession>A0AAD7SJB7</accession>
<dbReference type="Proteomes" id="UP001221898">
    <property type="component" value="Unassembled WGS sequence"/>
</dbReference>
<feature type="region of interest" description="Disordered" evidence="1">
    <location>
        <begin position="70"/>
        <end position="116"/>
    </location>
</feature>